<accession>A0A8T9Q692</accession>
<proteinExistence type="predicted"/>
<feature type="chain" id="PRO_5035760028" description="Lysozyme inhibitor" evidence="1">
    <location>
        <begin position="21"/>
        <end position="113"/>
    </location>
</feature>
<protein>
    <recommendedName>
        <fullName evidence="4">Lysozyme inhibitor</fullName>
    </recommendedName>
</protein>
<dbReference type="KEGG" id="hcu:MUN79_03660"/>
<organism evidence="2 3">
    <name type="scientific">Hymenobacter cellulosilyticus</name>
    <dbReference type="NCBI Taxonomy" id="2932248"/>
    <lineage>
        <taxon>Bacteria</taxon>
        <taxon>Pseudomonadati</taxon>
        <taxon>Bacteroidota</taxon>
        <taxon>Cytophagia</taxon>
        <taxon>Cytophagales</taxon>
        <taxon>Hymenobacteraceae</taxon>
        <taxon>Hymenobacter</taxon>
    </lineage>
</organism>
<dbReference type="EMBL" id="CP095046">
    <property type="protein sequence ID" value="UOQ73084.1"/>
    <property type="molecule type" value="Genomic_DNA"/>
</dbReference>
<dbReference type="PROSITE" id="PS51257">
    <property type="entry name" value="PROKAR_LIPOPROTEIN"/>
    <property type="match status" value="1"/>
</dbReference>
<dbReference type="Proteomes" id="UP000831796">
    <property type="component" value="Chromosome"/>
</dbReference>
<sequence>MKMYLSALCALALTSCLSSKISPSTEDSALIYQQEDGQIMLSSLSSPLPIKIVRHQQVGDTLFVTYRRGAFLTPNSRVPLTGQTTYLKCANRSYKVEKTASGFQLAEQPKAAR</sequence>
<feature type="signal peptide" evidence="1">
    <location>
        <begin position="1"/>
        <end position="20"/>
    </location>
</feature>
<gene>
    <name evidence="2" type="ORF">MUN79_03660</name>
</gene>
<evidence type="ECO:0008006" key="4">
    <source>
        <dbReference type="Google" id="ProtNLM"/>
    </source>
</evidence>
<keyword evidence="3" id="KW-1185">Reference proteome</keyword>
<name>A0A8T9Q692_9BACT</name>
<keyword evidence="1" id="KW-0732">Signal</keyword>
<evidence type="ECO:0000313" key="2">
    <source>
        <dbReference type="EMBL" id="UOQ73084.1"/>
    </source>
</evidence>
<evidence type="ECO:0000313" key="3">
    <source>
        <dbReference type="Proteomes" id="UP000831796"/>
    </source>
</evidence>
<dbReference type="AlphaFoldDB" id="A0A8T9Q692"/>
<dbReference type="RefSeq" id="WP_244676439.1">
    <property type="nucleotide sequence ID" value="NZ_CP095046.1"/>
</dbReference>
<evidence type="ECO:0000256" key="1">
    <source>
        <dbReference type="SAM" id="SignalP"/>
    </source>
</evidence>
<reference evidence="2" key="1">
    <citation type="submission" date="2022-04" db="EMBL/GenBank/DDBJ databases">
        <title>Hymenobacter sp. isolated from the air.</title>
        <authorList>
            <person name="Won M."/>
            <person name="Lee C.-M."/>
            <person name="Woen H.-Y."/>
            <person name="Kwon S.-W."/>
        </authorList>
    </citation>
    <scope>NUCLEOTIDE SEQUENCE</scope>
    <source>
        <strain evidence="2">5116S-3</strain>
    </source>
</reference>